<protein>
    <submittedName>
        <fullName evidence="2">1622_t:CDS:1</fullName>
    </submittedName>
</protein>
<dbReference type="AlphaFoldDB" id="A0A9N9BK72"/>
<keyword evidence="1" id="KW-0812">Transmembrane</keyword>
<feature type="transmembrane region" description="Helical" evidence="1">
    <location>
        <begin position="30"/>
        <end position="50"/>
    </location>
</feature>
<comment type="caution">
    <text evidence="2">The sequence shown here is derived from an EMBL/GenBank/DDBJ whole genome shotgun (WGS) entry which is preliminary data.</text>
</comment>
<keyword evidence="1" id="KW-0472">Membrane</keyword>
<feature type="non-terminal residue" evidence="2">
    <location>
        <position position="1"/>
    </location>
</feature>
<proteinExistence type="predicted"/>
<organism evidence="2 3">
    <name type="scientific">Funneliformis mosseae</name>
    <name type="common">Endomycorrhizal fungus</name>
    <name type="synonym">Glomus mosseae</name>
    <dbReference type="NCBI Taxonomy" id="27381"/>
    <lineage>
        <taxon>Eukaryota</taxon>
        <taxon>Fungi</taxon>
        <taxon>Fungi incertae sedis</taxon>
        <taxon>Mucoromycota</taxon>
        <taxon>Glomeromycotina</taxon>
        <taxon>Glomeromycetes</taxon>
        <taxon>Glomerales</taxon>
        <taxon>Glomeraceae</taxon>
        <taxon>Funneliformis</taxon>
    </lineage>
</organism>
<evidence type="ECO:0000313" key="2">
    <source>
        <dbReference type="EMBL" id="CAG8566535.1"/>
    </source>
</evidence>
<keyword evidence="1" id="KW-1133">Transmembrane helix</keyword>
<evidence type="ECO:0000313" key="3">
    <source>
        <dbReference type="Proteomes" id="UP000789375"/>
    </source>
</evidence>
<dbReference type="EMBL" id="CAJVPP010001649">
    <property type="protein sequence ID" value="CAG8566535.1"/>
    <property type="molecule type" value="Genomic_DNA"/>
</dbReference>
<evidence type="ECO:0000256" key="1">
    <source>
        <dbReference type="SAM" id="Phobius"/>
    </source>
</evidence>
<gene>
    <name evidence="2" type="ORF">FMOSSE_LOCUS7233</name>
</gene>
<keyword evidence="3" id="KW-1185">Reference proteome</keyword>
<name>A0A9N9BK72_FUNMO</name>
<dbReference type="Proteomes" id="UP000789375">
    <property type="component" value="Unassembled WGS sequence"/>
</dbReference>
<sequence>NESVDEFWLRLSIEITSQGMVLSLDWASSLIPSAINCMMFSAPFFLWLFWPEVLAKILVTGFDTSGIFSEVEHSVSDS</sequence>
<accession>A0A9N9BK72</accession>
<reference evidence="2" key="1">
    <citation type="submission" date="2021-06" db="EMBL/GenBank/DDBJ databases">
        <authorList>
            <person name="Kallberg Y."/>
            <person name="Tangrot J."/>
            <person name="Rosling A."/>
        </authorList>
    </citation>
    <scope>NUCLEOTIDE SEQUENCE</scope>
    <source>
        <strain evidence="2">87-6 pot B 2015</strain>
    </source>
</reference>